<keyword evidence="20" id="KW-1185">Reference proteome</keyword>
<keyword evidence="4" id="KW-0677">Repeat</keyword>
<accession>A0A8X6PC39</accession>
<dbReference type="SUPFAM" id="SSF49764">
    <property type="entry name" value="HSP20-like chaperones"/>
    <property type="match status" value="1"/>
</dbReference>
<evidence type="ECO:0000256" key="10">
    <source>
        <dbReference type="ARBA" id="ARBA00022871"/>
    </source>
</evidence>
<dbReference type="InterPro" id="IPR007052">
    <property type="entry name" value="CS_dom"/>
</dbReference>
<dbReference type="Gene3D" id="2.40.50.90">
    <property type="match status" value="2"/>
</dbReference>
<sequence length="1866" mass="212120">MKQHATKGDKGFMLFYANEINQPIKEMIWKSNEIPLQFLQNEDISITIIEVKDPAHFIIKESPSVKSSYSSEFLKLEDALQKYCDNIEQGFFQLPVKDTLVIAHYENKYYRARVCSILNMTQGYIIKVYLVDYGMECRVARPCLYEIPEDFLKLPFQAVDFRLDLEPISLVMDPCEMSVDYGPVAQWDVSALTFIEDMRKAMKNIYVKVKDARQGYVIGTMHVFLQNGEIKCINDELVLRKFAQARSDCMNDKILPSAAAVSFQKEKSIPNSLQSPAIAALTSKPAQNENISSTQKLRALLKKRFKEQNNASTSSADTEGTVNLKSDAKDLSLEITNDEKSKFEENVSKQELHENVELKHSEDTLDSNRVLESIACKPINDLISSRDSAVLSNTNDISENDAMEALKKKDQCEESPAKLKGVYYIKRRIQQQKERIAKYSAQLGKDASMDLPPKLDDSSCFSSIQNIPEQTNSSCTKINSSELQEQSENSSLHCDSSVMSIKSDTVQNVLSSETDLNQSMESKLLSATAAHKTQKSEECFQQRATMEKFCQMYRKNRLNFSAKLKEDSSSEADQSPEKSIEIAKSKNEVESLISEKNESETEKASCTVNNTEQDILDSDFFEINDSSSESQLNSRKSSFNTESEVELPFHSEEYENTKPINFGNEIFLENQIPALCFGKSAPEPILSMNCIPFSPTLEKTLRDLNFNGPSSIQSAVWPAALRNRSIAAIAPPHSGKTVAYLLPIVSNFLNEMYNELPHAKGPVAIIICSSWKKVVAVLDFLHLFLNGFKLRILTYFADGRSKRKRVMALMNGCDILISVPSILLNFLKEDLICIKRCCHFILDDGTNLFADHIKEVKEIIKIFSEKAKSVNEHQIPLQVVINSERWNNTIASFVEKCMKNPIVLFTSYLEAAIYTKIPIFAHICKESEKNNRLLSLVKACEEKTIVCTSDLITAKDIHSFLKSENVRSYLITEEMTHYISRGIIQDWKSVSSHLPYCLISTDSALTGINISEAKYIIHYDIPEISRLQFGYRFRCMTKHLIEQDASNCGAHILLSETCYPKAEAILKIIKRTGKEISMELTDLVKKQEKMLCSPDVPLCHYFKAFGLCKLPICTKRHYISSVNDKPNMVPNEGDVHAIVTHVFDASHFYVKILKYLPPNGEKLLSLSCEYTKLYLNLKKFYSVESNRKLVKFPIIGGNYIFRDSSKLAYRVKVLDLSSTSGTGDQKINLLYRDDGCIRSYEKWELFEDIDFGCLPSPHAVEVYLCNVRTPDACQDWNSQANLFAKELVLNKEVHGKIVLCLGDTLWLHPFALREKLNFIDDYLNILSVEKALMKADFALESKKHIQILKNACKNKIILPKIKKTNLPSENETNLKPRISYAFLELNTYEDVYVSSVISPQQVYVQRVKFVECLEELLEKINDRVTAGKLNKCSALVNGMHCIAPFEEDNKYYRAIVMDVSSDSDGVQLFFVDFGDSCHSPKDSIFDLPVEFTLLPFQAIECELNGICAPHGGWSDKGVDFLSDITKDEEGCMKILEIKAYTKLICYDAGNRYKVDIWNGEKTLSEQLLKEGLVDEGEKYVPADTSAKPVEEAFYDDIPDGYVDSVSDDDMPVDNKDNHGLFCIALAKMMLKENSEAIDEIMRNMSGEEEQKGKGCNAVEISSNILEEENVLMDEKNAVVLKSPVLALQRLLNHMNQQSKIKLFKPKILWWDSLEHVNILVKLPDVQIYELDVQDHLFSFKTSLRGSDYFIEEEFYSLVYSEDFVTKNGIEGLSLILKKRESVRWPRLTKQNIKVRNIKYDLEHIDDSDSEDFLQENIQVPTKENCSSTDKEEIGMHDSASDEDSEEDALPWQKIAEFKDPYAISLE</sequence>
<keyword evidence="9" id="KW-0067">ATP-binding</keyword>
<feature type="compositionally biased region" description="Basic and acidic residues" evidence="14">
    <location>
        <begin position="575"/>
        <end position="603"/>
    </location>
</feature>
<feature type="domain" description="CS" evidence="18">
    <location>
        <begin position="1702"/>
        <end position="1788"/>
    </location>
</feature>
<dbReference type="GO" id="GO:0003676">
    <property type="term" value="F:nucleic acid binding"/>
    <property type="evidence" value="ECO:0007669"/>
    <property type="project" value="InterPro"/>
</dbReference>
<keyword evidence="5" id="KW-0547">Nucleotide-binding</keyword>
<evidence type="ECO:0000259" key="15">
    <source>
        <dbReference type="PROSITE" id="PS50304"/>
    </source>
</evidence>
<dbReference type="InterPro" id="IPR014001">
    <property type="entry name" value="Helicase_ATP-bd"/>
</dbReference>
<evidence type="ECO:0000256" key="13">
    <source>
        <dbReference type="ARBA" id="ARBA00047984"/>
    </source>
</evidence>
<keyword evidence="3" id="KW-0217">Developmental protein</keyword>
<dbReference type="PROSITE" id="PS51192">
    <property type="entry name" value="HELICASE_ATP_BIND_1"/>
    <property type="match status" value="1"/>
</dbReference>
<evidence type="ECO:0000259" key="16">
    <source>
        <dbReference type="PROSITE" id="PS51192"/>
    </source>
</evidence>
<dbReference type="Gene3D" id="3.40.50.300">
    <property type="entry name" value="P-loop containing nucleotide triphosphate hydrolases"/>
    <property type="match status" value="2"/>
</dbReference>
<dbReference type="InterPro" id="IPR011545">
    <property type="entry name" value="DEAD/DEAH_box_helicase_dom"/>
</dbReference>
<dbReference type="InterPro" id="IPR035437">
    <property type="entry name" value="SNase_OB-fold_sf"/>
</dbReference>
<dbReference type="SUPFAM" id="SSF63748">
    <property type="entry name" value="Tudor/PWWP/MBT"/>
    <property type="match status" value="2"/>
</dbReference>
<dbReference type="Gene3D" id="2.60.40.790">
    <property type="match status" value="1"/>
</dbReference>
<dbReference type="GO" id="GO:0005737">
    <property type="term" value="C:cytoplasm"/>
    <property type="evidence" value="ECO:0007669"/>
    <property type="project" value="UniProtKB-ARBA"/>
</dbReference>
<keyword evidence="7" id="KW-0378">Hydrolase</keyword>
<dbReference type="InterPro" id="IPR008978">
    <property type="entry name" value="HSP20-like_chaperone"/>
</dbReference>
<dbReference type="CDD" id="cd20435">
    <property type="entry name" value="Tudor_TDRD12_rpt2"/>
    <property type="match status" value="1"/>
</dbReference>
<dbReference type="Pfam" id="PF00271">
    <property type="entry name" value="Helicase_C"/>
    <property type="match status" value="1"/>
</dbReference>
<evidence type="ECO:0000313" key="19">
    <source>
        <dbReference type="EMBL" id="GFT59957.1"/>
    </source>
</evidence>
<dbReference type="Pfam" id="PF00270">
    <property type="entry name" value="DEAD"/>
    <property type="match status" value="1"/>
</dbReference>
<dbReference type="PANTHER" id="PTHR22655">
    <property type="entry name" value="ATP-DEPENDENT RNA HELICASE TDRD12-RELATED"/>
    <property type="match status" value="1"/>
</dbReference>
<dbReference type="GO" id="GO:0007283">
    <property type="term" value="P:spermatogenesis"/>
    <property type="evidence" value="ECO:0007669"/>
    <property type="project" value="UniProtKB-KW"/>
</dbReference>
<keyword evidence="8 19" id="KW-0347">Helicase</keyword>
<feature type="domain" description="Helicase ATP-binding" evidence="16">
    <location>
        <begin position="717"/>
        <end position="904"/>
    </location>
</feature>
<dbReference type="GO" id="GO:0051321">
    <property type="term" value="P:meiotic cell cycle"/>
    <property type="evidence" value="ECO:0007669"/>
    <property type="project" value="UniProtKB-KW"/>
</dbReference>
<evidence type="ECO:0000256" key="6">
    <source>
        <dbReference type="ARBA" id="ARBA00022782"/>
    </source>
</evidence>
<dbReference type="SMART" id="SM00333">
    <property type="entry name" value="TUDOR"/>
    <property type="match status" value="2"/>
</dbReference>
<evidence type="ECO:0000256" key="1">
    <source>
        <dbReference type="ARBA" id="ARBA00012552"/>
    </source>
</evidence>
<evidence type="ECO:0000259" key="17">
    <source>
        <dbReference type="PROSITE" id="PS51194"/>
    </source>
</evidence>
<dbReference type="GO" id="GO:0005524">
    <property type="term" value="F:ATP binding"/>
    <property type="evidence" value="ECO:0007669"/>
    <property type="project" value="UniProtKB-KW"/>
</dbReference>
<feature type="region of interest" description="Disordered" evidence="14">
    <location>
        <begin position="1822"/>
        <end position="1850"/>
    </location>
</feature>
<dbReference type="Proteomes" id="UP000887013">
    <property type="component" value="Unassembled WGS sequence"/>
</dbReference>
<dbReference type="PROSITE" id="PS51194">
    <property type="entry name" value="HELICASE_CTER"/>
    <property type="match status" value="1"/>
</dbReference>
<feature type="domain" description="Helicase C-terminal" evidence="17">
    <location>
        <begin position="932"/>
        <end position="1084"/>
    </location>
</feature>
<dbReference type="GO" id="GO:0003724">
    <property type="term" value="F:RNA helicase activity"/>
    <property type="evidence" value="ECO:0007669"/>
    <property type="project" value="UniProtKB-EC"/>
</dbReference>
<evidence type="ECO:0000256" key="14">
    <source>
        <dbReference type="SAM" id="MobiDB-lite"/>
    </source>
</evidence>
<dbReference type="PROSITE" id="PS50304">
    <property type="entry name" value="TUDOR"/>
    <property type="match status" value="2"/>
</dbReference>
<dbReference type="EMBL" id="BMAW01018758">
    <property type="protein sequence ID" value="GFT59957.1"/>
    <property type="molecule type" value="Genomic_DNA"/>
</dbReference>
<comment type="catalytic activity">
    <reaction evidence="13">
        <text>ATP + H2O = ADP + phosphate + H(+)</text>
        <dbReference type="Rhea" id="RHEA:13065"/>
        <dbReference type="ChEBI" id="CHEBI:15377"/>
        <dbReference type="ChEBI" id="CHEBI:15378"/>
        <dbReference type="ChEBI" id="CHEBI:30616"/>
        <dbReference type="ChEBI" id="CHEBI:43474"/>
        <dbReference type="ChEBI" id="CHEBI:456216"/>
        <dbReference type="EC" id="3.6.4.13"/>
    </reaction>
</comment>
<evidence type="ECO:0000256" key="11">
    <source>
        <dbReference type="ARBA" id="ARBA00023158"/>
    </source>
</evidence>
<dbReference type="InterPro" id="IPR001650">
    <property type="entry name" value="Helicase_C-like"/>
</dbReference>
<gene>
    <name evidence="19" type="primary">Tdrd12</name>
    <name evidence="19" type="ORF">NPIL_209771</name>
</gene>
<keyword evidence="10" id="KW-0744">Spermatogenesis</keyword>
<dbReference type="InterPro" id="IPR027417">
    <property type="entry name" value="P-loop_NTPase"/>
</dbReference>
<feature type="domain" description="Tudor" evidence="15">
    <location>
        <begin position="1434"/>
        <end position="1494"/>
    </location>
</feature>
<proteinExistence type="predicted"/>
<evidence type="ECO:0000256" key="7">
    <source>
        <dbReference type="ARBA" id="ARBA00022801"/>
    </source>
</evidence>
<keyword evidence="11" id="KW-0943">RNA-mediated gene silencing</keyword>
<dbReference type="InterPro" id="IPR002999">
    <property type="entry name" value="Tudor"/>
</dbReference>
<protein>
    <recommendedName>
        <fullName evidence="2">Probable ATP-dependent RNA helicase spindle-E</fullName>
        <ecNumber evidence="1">3.6.4.13</ecNumber>
    </recommendedName>
</protein>
<dbReference type="EC" id="3.6.4.13" evidence="1"/>
<name>A0A8X6PC39_NEPPI</name>
<feature type="region of interest" description="Disordered" evidence="14">
    <location>
        <begin position="564"/>
        <end position="609"/>
    </location>
</feature>
<evidence type="ECO:0000256" key="2">
    <source>
        <dbReference type="ARBA" id="ARBA00013352"/>
    </source>
</evidence>
<evidence type="ECO:0000256" key="8">
    <source>
        <dbReference type="ARBA" id="ARBA00022806"/>
    </source>
</evidence>
<dbReference type="Gene3D" id="2.30.30.140">
    <property type="match status" value="2"/>
</dbReference>
<evidence type="ECO:0000256" key="9">
    <source>
        <dbReference type="ARBA" id="ARBA00022840"/>
    </source>
</evidence>
<evidence type="ECO:0000256" key="3">
    <source>
        <dbReference type="ARBA" id="ARBA00022473"/>
    </source>
</evidence>
<evidence type="ECO:0000256" key="12">
    <source>
        <dbReference type="ARBA" id="ARBA00023254"/>
    </source>
</evidence>
<keyword evidence="6" id="KW-0221">Differentiation</keyword>
<dbReference type="SMART" id="SM00487">
    <property type="entry name" value="DEXDc"/>
    <property type="match status" value="1"/>
</dbReference>
<dbReference type="Pfam" id="PF00567">
    <property type="entry name" value="TUDOR"/>
    <property type="match status" value="2"/>
</dbReference>
<dbReference type="GO" id="GO:0031047">
    <property type="term" value="P:regulatory ncRNA-mediated gene silencing"/>
    <property type="evidence" value="ECO:0007669"/>
    <property type="project" value="UniProtKB-KW"/>
</dbReference>
<dbReference type="OrthoDB" id="6437078at2759"/>
<dbReference type="SUPFAM" id="SSF52540">
    <property type="entry name" value="P-loop containing nucleoside triphosphate hydrolases"/>
    <property type="match status" value="2"/>
</dbReference>
<feature type="domain" description="Tudor" evidence="15">
    <location>
        <begin position="93"/>
        <end position="154"/>
    </location>
</feature>
<evidence type="ECO:0000256" key="4">
    <source>
        <dbReference type="ARBA" id="ARBA00022737"/>
    </source>
</evidence>
<keyword evidence="12" id="KW-0469">Meiosis</keyword>
<reference evidence="19" key="1">
    <citation type="submission" date="2020-08" db="EMBL/GenBank/DDBJ databases">
        <title>Multicomponent nature underlies the extraordinary mechanical properties of spider dragline silk.</title>
        <authorList>
            <person name="Kono N."/>
            <person name="Nakamura H."/>
            <person name="Mori M."/>
            <person name="Yoshida Y."/>
            <person name="Ohtoshi R."/>
            <person name="Malay A.D."/>
            <person name="Moran D.A.P."/>
            <person name="Tomita M."/>
            <person name="Numata K."/>
            <person name="Arakawa K."/>
        </authorList>
    </citation>
    <scope>NUCLEOTIDE SEQUENCE</scope>
</reference>
<evidence type="ECO:0000259" key="18">
    <source>
        <dbReference type="PROSITE" id="PS51203"/>
    </source>
</evidence>
<organism evidence="19 20">
    <name type="scientific">Nephila pilipes</name>
    <name type="common">Giant wood spider</name>
    <name type="synonym">Nephila maculata</name>
    <dbReference type="NCBI Taxonomy" id="299642"/>
    <lineage>
        <taxon>Eukaryota</taxon>
        <taxon>Metazoa</taxon>
        <taxon>Ecdysozoa</taxon>
        <taxon>Arthropoda</taxon>
        <taxon>Chelicerata</taxon>
        <taxon>Arachnida</taxon>
        <taxon>Araneae</taxon>
        <taxon>Araneomorphae</taxon>
        <taxon>Entelegynae</taxon>
        <taxon>Araneoidea</taxon>
        <taxon>Nephilidae</taxon>
        <taxon>Nephila</taxon>
    </lineage>
</organism>
<feature type="compositionally biased region" description="Basic and acidic residues" evidence="14">
    <location>
        <begin position="1828"/>
        <end position="1839"/>
    </location>
</feature>
<dbReference type="PANTHER" id="PTHR22655:SF2">
    <property type="entry name" value="ATP-DEPENDENT RNA HELICASE TDRD12-RELATED"/>
    <property type="match status" value="1"/>
</dbReference>
<evidence type="ECO:0000313" key="20">
    <source>
        <dbReference type="Proteomes" id="UP000887013"/>
    </source>
</evidence>
<dbReference type="PROSITE" id="PS51203">
    <property type="entry name" value="CS"/>
    <property type="match status" value="1"/>
</dbReference>
<dbReference type="GO" id="GO:0042078">
    <property type="term" value="P:germ-line stem cell division"/>
    <property type="evidence" value="ECO:0007669"/>
    <property type="project" value="TreeGrafter"/>
</dbReference>
<comment type="caution">
    <text evidence="19">The sequence shown here is derived from an EMBL/GenBank/DDBJ whole genome shotgun (WGS) entry which is preliminary data.</text>
</comment>
<evidence type="ECO:0000256" key="5">
    <source>
        <dbReference type="ARBA" id="ARBA00022741"/>
    </source>
</evidence>
<dbReference type="GO" id="GO:0016787">
    <property type="term" value="F:hydrolase activity"/>
    <property type="evidence" value="ECO:0007669"/>
    <property type="project" value="UniProtKB-KW"/>
</dbReference>